<dbReference type="SUPFAM" id="SSF48498">
    <property type="entry name" value="Tetracyclin repressor-like, C-terminal domain"/>
    <property type="match status" value="1"/>
</dbReference>
<protein>
    <submittedName>
        <fullName evidence="6">TetR family transcriptional regulator</fullName>
    </submittedName>
</protein>
<dbReference type="EMBL" id="PVZG01000002">
    <property type="protein sequence ID" value="PRY31796.1"/>
    <property type="molecule type" value="Genomic_DNA"/>
</dbReference>
<organism evidence="6 7">
    <name type="scientific">Pseudosporangium ferrugineum</name>
    <dbReference type="NCBI Taxonomy" id="439699"/>
    <lineage>
        <taxon>Bacteria</taxon>
        <taxon>Bacillati</taxon>
        <taxon>Actinomycetota</taxon>
        <taxon>Actinomycetes</taxon>
        <taxon>Micromonosporales</taxon>
        <taxon>Micromonosporaceae</taxon>
        <taxon>Pseudosporangium</taxon>
    </lineage>
</organism>
<evidence type="ECO:0000313" key="6">
    <source>
        <dbReference type="EMBL" id="PRY31796.1"/>
    </source>
</evidence>
<keyword evidence="2 4" id="KW-0238">DNA-binding</keyword>
<dbReference type="PANTHER" id="PTHR30055:SF151">
    <property type="entry name" value="TRANSCRIPTIONAL REGULATORY PROTEIN"/>
    <property type="match status" value="1"/>
</dbReference>
<name>A0A2T0SEE8_9ACTN</name>
<dbReference type="Pfam" id="PF00440">
    <property type="entry name" value="TetR_N"/>
    <property type="match status" value="1"/>
</dbReference>
<dbReference type="InterPro" id="IPR009057">
    <property type="entry name" value="Homeodomain-like_sf"/>
</dbReference>
<feature type="DNA-binding region" description="H-T-H motif" evidence="4">
    <location>
        <begin position="37"/>
        <end position="56"/>
    </location>
</feature>
<evidence type="ECO:0000256" key="4">
    <source>
        <dbReference type="PROSITE-ProRule" id="PRU00335"/>
    </source>
</evidence>
<dbReference type="Gene3D" id="1.10.357.10">
    <property type="entry name" value="Tetracycline Repressor, domain 2"/>
    <property type="match status" value="1"/>
</dbReference>
<dbReference type="InterPro" id="IPR050109">
    <property type="entry name" value="HTH-type_TetR-like_transc_reg"/>
</dbReference>
<dbReference type="AlphaFoldDB" id="A0A2T0SEE8"/>
<evidence type="ECO:0000256" key="3">
    <source>
        <dbReference type="ARBA" id="ARBA00023163"/>
    </source>
</evidence>
<dbReference type="SUPFAM" id="SSF46689">
    <property type="entry name" value="Homeodomain-like"/>
    <property type="match status" value="1"/>
</dbReference>
<dbReference type="PROSITE" id="PS50977">
    <property type="entry name" value="HTH_TETR_2"/>
    <property type="match status" value="1"/>
</dbReference>
<dbReference type="GO" id="GO:0045892">
    <property type="term" value="P:negative regulation of DNA-templated transcription"/>
    <property type="evidence" value="ECO:0007669"/>
    <property type="project" value="InterPro"/>
</dbReference>
<proteinExistence type="predicted"/>
<dbReference type="Pfam" id="PF02909">
    <property type="entry name" value="TetR_C_1"/>
    <property type="match status" value="1"/>
</dbReference>
<evidence type="ECO:0000313" key="7">
    <source>
        <dbReference type="Proteomes" id="UP000239209"/>
    </source>
</evidence>
<accession>A0A2T0SEE8</accession>
<feature type="domain" description="HTH tetR-type" evidence="5">
    <location>
        <begin position="14"/>
        <end position="74"/>
    </location>
</feature>
<gene>
    <name evidence="6" type="ORF">CLV70_1027</name>
</gene>
<keyword evidence="3" id="KW-0804">Transcription</keyword>
<comment type="caution">
    <text evidence="6">The sequence shown here is derived from an EMBL/GenBank/DDBJ whole genome shotgun (WGS) entry which is preliminary data.</text>
</comment>
<keyword evidence="7" id="KW-1185">Reference proteome</keyword>
<reference evidence="6 7" key="1">
    <citation type="submission" date="2018-03" db="EMBL/GenBank/DDBJ databases">
        <title>Genomic Encyclopedia of Archaeal and Bacterial Type Strains, Phase II (KMG-II): from individual species to whole genera.</title>
        <authorList>
            <person name="Goeker M."/>
        </authorList>
    </citation>
    <scope>NUCLEOTIDE SEQUENCE [LARGE SCALE GENOMIC DNA]</scope>
    <source>
        <strain evidence="6 7">DSM 45348</strain>
    </source>
</reference>
<keyword evidence="1" id="KW-0805">Transcription regulation</keyword>
<dbReference type="PANTHER" id="PTHR30055">
    <property type="entry name" value="HTH-TYPE TRANSCRIPTIONAL REGULATOR RUTR"/>
    <property type="match status" value="1"/>
</dbReference>
<dbReference type="InterPro" id="IPR001647">
    <property type="entry name" value="HTH_TetR"/>
</dbReference>
<dbReference type="GO" id="GO:0003700">
    <property type="term" value="F:DNA-binding transcription factor activity"/>
    <property type="evidence" value="ECO:0007669"/>
    <property type="project" value="TreeGrafter"/>
</dbReference>
<dbReference type="InterPro" id="IPR004111">
    <property type="entry name" value="Repressor_TetR_C"/>
</dbReference>
<evidence type="ECO:0000256" key="2">
    <source>
        <dbReference type="ARBA" id="ARBA00023125"/>
    </source>
</evidence>
<dbReference type="InterPro" id="IPR036271">
    <property type="entry name" value="Tet_transcr_reg_TetR-rel_C_sf"/>
</dbReference>
<evidence type="ECO:0000259" key="5">
    <source>
        <dbReference type="PROSITE" id="PS50977"/>
    </source>
</evidence>
<dbReference type="RefSeq" id="WP_211303625.1">
    <property type="nucleotide sequence ID" value="NZ_PVZG01000002.1"/>
</dbReference>
<dbReference type="GO" id="GO:0000976">
    <property type="term" value="F:transcription cis-regulatory region binding"/>
    <property type="evidence" value="ECO:0007669"/>
    <property type="project" value="TreeGrafter"/>
</dbReference>
<dbReference type="Proteomes" id="UP000239209">
    <property type="component" value="Unassembled WGS sequence"/>
</dbReference>
<sequence length="226" mass="24201">MSVQSRRERPAKPALTRQGIIETALRIMNDEGLGKVTMRRVAAALDTGHASLYVYVRDTEDLHAQILDTLIAPLVEAGATGETWRDRVRSLLVGYRNVLATRPELARMALSTQPSGPNYLALVEAVLALLHEGGADDRAAAWGVDMLLLYPTALAAEHTAREPAKRAAGDLDTLRDVLAGIDAIRMPHIARLGGLLVSGDPDERAAWALDVLLDGILNAALPPGPA</sequence>
<evidence type="ECO:0000256" key="1">
    <source>
        <dbReference type="ARBA" id="ARBA00023015"/>
    </source>
</evidence>